<comment type="caution">
    <text evidence="3">The sequence shown here is derived from an EMBL/GenBank/DDBJ whole genome shotgun (WGS) entry which is preliminary data.</text>
</comment>
<feature type="compositionally biased region" description="Polar residues" evidence="1">
    <location>
        <begin position="36"/>
        <end position="49"/>
    </location>
</feature>
<feature type="domain" description="RIN4 pathogenic type III effector avirulence factor Avr cleavage site" evidence="2">
    <location>
        <begin position="97"/>
        <end position="128"/>
    </location>
</feature>
<name>A0A833VV00_9POAL</name>
<sequence length="161" mass="17897">MANRKQANIPKFGEWKDGGGSTPYTVVFDNARIKKTNPNVNPNDPSQFQEIVGARPAAPKPNAAPPQPMKDSGAERREERRYPPSTQPQVRGRPSEDVMVPKFGDWNDASTGTGHDYTGQFQRVGEQRNRERDPGAAPPTRYDQAYNSPYATGTERLEVVL</sequence>
<feature type="compositionally biased region" description="Basic and acidic residues" evidence="1">
    <location>
        <begin position="72"/>
        <end position="82"/>
    </location>
</feature>
<dbReference type="InterPro" id="IPR008700">
    <property type="entry name" value="TypeIII_avirulence_cleave"/>
</dbReference>
<feature type="compositionally biased region" description="Basic and acidic residues" evidence="1">
    <location>
        <begin position="125"/>
        <end position="134"/>
    </location>
</feature>
<evidence type="ECO:0000259" key="2">
    <source>
        <dbReference type="Pfam" id="PF05627"/>
    </source>
</evidence>
<dbReference type="AlphaFoldDB" id="A0A833VV00"/>
<dbReference type="EMBL" id="SWLB01000009">
    <property type="protein sequence ID" value="KAF3334379.1"/>
    <property type="molecule type" value="Genomic_DNA"/>
</dbReference>
<feature type="region of interest" description="Disordered" evidence="1">
    <location>
        <begin position="35"/>
        <end position="161"/>
    </location>
</feature>
<protein>
    <submittedName>
        <fullName evidence="3">Cleavage site for pathogenic type III effector avirulence factor Avr</fullName>
    </submittedName>
</protein>
<reference evidence="3" key="1">
    <citation type="submission" date="2020-01" db="EMBL/GenBank/DDBJ databases">
        <title>Genome sequence of Kobresia littledalei, the first chromosome-level genome in the family Cyperaceae.</title>
        <authorList>
            <person name="Qu G."/>
        </authorList>
    </citation>
    <scope>NUCLEOTIDE SEQUENCE</scope>
    <source>
        <strain evidence="3">C.B.Clarke</strain>
        <tissue evidence="3">Leaf</tissue>
    </source>
</reference>
<dbReference type="PANTHER" id="PTHR33159">
    <property type="entry name" value="RPM1-INTERACTING PROTEIN 4 (RIN4) FAMILY PROTEIN"/>
    <property type="match status" value="1"/>
</dbReference>
<proteinExistence type="predicted"/>
<dbReference type="Proteomes" id="UP000623129">
    <property type="component" value="Unassembled WGS sequence"/>
</dbReference>
<accession>A0A833VV00</accession>
<dbReference type="GO" id="GO:0005886">
    <property type="term" value="C:plasma membrane"/>
    <property type="evidence" value="ECO:0007669"/>
    <property type="project" value="TreeGrafter"/>
</dbReference>
<evidence type="ECO:0000256" key="1">
    <source>
        <dbReference type="SAM" id="MobiDB-lite"/>
    </source>
</evidence>
<organism evidence="3 4">
    <name type="scientific">Carex littledalei</name>
    <dbReference type="NCBI Taxonomy" id="544730"/>
    <lineage>
        <taxon>Eukaryota</taxon>
        <taxon>Viridiplantae</taxon>
        <taxon>Streptophyta</taxon>
        <taxon>Embryophyta</taxon>
        <taxon>Tracheophyta</taxon>
        <taxon>Spermatophyta</taxon>
        <taxon>Magnoliopsida</taxon>
        <taxon>Liliopsida</taxon>
        <taxon>Poales</taxon>
        <taxon>Cyperaceae</taxon>
        <taxon>Cyperoideae</taxon>
        <taxon>Cariceae</taxon>
        <taxon>Carex</taxon>
        <taxon>Carex subgen. Euthyceras</taxon>
    </lineage>
</organism>
<evidence type="ECO:0000313" key="4">
    <source>
        <dbReference type="Proteomes" id="UP000623129"/>
    </source>
</evidence>
<evidence type="ECO:0000313" key="3">
    <source>
        <dbReference type="EMBL" id="KAF3334379.1"/>
    </source>
</evidence>
<keyword evidence="4" id="KW-1185">Reference proteome</keyword>
<dbReference type="Pfam" id="PF05627">
    <property type="entry name" value="AvrRpt-cleavage"/>
    <property type="match status" value="2"/>
</dbReference>
<feature type="compositionally biased region" description="Pro residues" evidence="1">
    <location>
        <begin position="58"/>
        <end position="68"/>
    </location>
</feature>
<gene>
    <name evidence="3" type="ORF">FCM35_KLT20983</name>
</gene>
<dbReference type="InterPro" id="IPR040387">
    <property type="entry name" value="RIN4/NOI4"/>
</dbReference>
<feature type="region of interest" description="Disordered" evidence="1">
    <location>
        <begin position="1"/>
        <end position="23"/>
    </location>
</feature>
<feature type="domain" description="RIN4 pathogenic type III effector avirulence factor Avr cleavage site" evidence="2">
    <location>
        <begin position="5"/>
        <end position="32"/>
    </location>
</feature>
<dbReference type="PANTHER" id="PTHR33159:SF101">
    <property type="entry name" value="OS04G0379600 PROTEIN"/>
    <property type="match status" value="1"/>
</dbReference>